<accession>N1R215</accession>
<evidence type="ECO:0000256" key="3">
    <source>
        <dbReference type="ARBA" id="ARBA00022833"/>
    </source>
</evidence>
<evidence type="ECO:0000259" key="5">
    <source>
        <dbReference type="Pfam" id="PF21362"/>
    </source>
</evidence>
<evidence type="ECO:0000256" key="2">
    <source>
        <dbReference type="ARBA" id="ARBA00022771"/>
    </source>
</evidence>
<feature type="region of interest" description="Disordered" evidence="4">
    <location>
        <begin position="1"/>
        <end position="37"/>
    </location>
</feature>
<dbReference type="InterPro" id="IPR049548">
    <property type="entry name" value="Sina-like_RING"/>
</dbReference>
<keyword evidence="2" id="KW-0863">Zinc-finger</keyword>
<protein>
    <submittedName>
        <fullName evidence="6">Putative E3 ubiquitin-protein ligase SINA-like protein 9</fullName>
    </submittedName>
</protein>
<dbReference type="GO" id="GO:0008270">
    <property type="term" value="F:zinc ion binding"/>
    <property type="evidence" value="ECO:0007669"/>
    <property type="project" value="UniProtKB-KW"/>
</dbReference>
<keyword evidence="3" id="KW-0862">Zinc</keyword>
<dbReference type="PANTHER" id="PTHR46632">
    <property type="entry name" value="E3 UBIQUITIN-PROTEIN LIGASE SINA-LIKE 4"/>
    <property type="match status" value="1"/>
</dbReference>
<dbReference type="EnsemblPlants" id="EMT17558">
    <property type="protein sequence ID" value="EMT17558"/>
    <property type="gene ID" value="F775_04661"/>
</dbReference>
<feature type="region of interest" description="Disordered" evidence="4">
    <location>
        <begin position="127"/>
        <end position="153"/>
    </location>
</feature>
<feature type="compositionally biased region" description="Acidic residues" evidence="4">
    <location>
        <begin position="129"/>
        <end position="153"/>
    </location>
</feature>
<reference evidence="6" key="1">
    <citation type="submission" date="2015-06" db="UniProtKB">
        <authorList>
            <consortium name="EnsemblPlants"/>
        </authorList>
    </citation>
    <scope>IDENTIFICATION</scope>
</reference>
<dbReference type="AlphaFoldDB" id="N1R215"/>
<name>N1R215_AEGTA</name>
<dbReference type="PANTHER" id="PTHR46632:SF16">
    <property type="entry name" value="E3 UBIQUITIN-PROTEIN LIGASE SINA-LIKE 10"/>
    <property type="match status" value="1"/>
</dbReference>
<feature type="domain" description="E3 ubiquitin-protein ligase Sina-like RING finger" evidence="5">
    <location>
        <begin position="49"/>
        <end position="77"/>
    </location>
</feature>
<organism evidence="6">
    <name type="scientific">Aegilops tauschii</name>
    <name type="common">Tausch's goatgrass</name>
    <name type="synonym">Aegilops squarrosa</name>
    <dbReference type="NCBI Taxonomy" id="37682"/>
    <lineage>
        <taxon>Eukaryota</taxon>
        <taxon>Viridiplantae</taxon>
        <taxon>Streptophyta</taxon>
        <taxon>Embryophyta</taxon>
        <taxon>Tracheophyta</taxon>
        <taxon>Spermatophyta</taxon>
        <taxon>Magnoliopsida</taxon>
        <taxon>Liliopsida</taxon>
        <taxon>Poales</taxon>
        <taxon>Poaceae</taxon>
        <taxon>BOP clade</taxon>
        <taxon>Pooideae</taxon>
        <taxon>Triticodae</taxon>
        <taxon>Triticeae</taxon>
        <taxon>Triticinae</taxon>
        <taxon>Aegilops</taxon>
    </lineage>
</organism>
<dbReference type="Pfam" id="PF21362">
    <property type="entry name" value="Sina_RING"/>
    <property type="match status" value="1"/>
</dbReference>
<proteinExistence type="predicted"/>
<sequence length="153" mass="17061">MKIDLNMGNEEITSCNGSSKRKGEEGDVGTDGRRRQKQNVTMVMEVLDCPVCSKPLSPPIYQCSVGHVVCWSCCEGLPEKSRRDVETSSLADGLPTKCFCVLPKVAGDKTEAVVLWITMDTIFPIHDDELYEEDDDDDDSYEDGENEDEEDDD</sequence>
<evidence type="ECO:0000256" key="1">
    <source>
        <dbReference type="ARBA" id="ARBA00022723"/>
    </source>
</evidence>
<evidence type="ECO:0000313" key="6">
    <source>
        <dbReference type="EnsemblPlants" id="EMT17558"/>
    </source>
</evidence>
<evidence type="ECO:0000256" key="4">
    <source>
        <dbReference type="SAM" id="MobiDB-lite"/>
    </source>
</evidence>
<dbReference type="InterPro" id="IPR044286">
    <property type="entry name" value="SINL_plant"/>
</dbReference>
<feature type="compositionally biased region" description="Basic and acidic residues" evidence="4">
    <location>
        <begin position="21"/>
        <end position="33"/>
    </location>
</feature>
<keyword evidence="1" id="KW-0479">Metal-binding</keyword>